<dbReference type="STRING" id="282301.A0A267DMP6"/>
<keyword evidence="3 13" id="KW-0812">Transmembrane</keyword>
<dbReference type="GO" id="GO:0005178">
    <property type="term" value="F:integrin binding"/>
    <property type="evidence" value="ECO:0007669"/>
    <property type="project" value="TreeGrafter"/>
</dbReference>
<accession>A0A267DMP6</accession>
<dbReference type="InterPro" id="IPR048285">
    <property type="entry name" value="Integrin_alpha_Ig-like_2"/>
</dbReference>
<evidence type="ECO:0000313" key="17">
    <source>
        <dbReference type="EMBL" id="PAA49947.1"/>
    </source>
</evidence>
<dbReference type="InterPro" id="IPR000413">
    <property type="entry name" value="Integrin_alpha"/>
</dbReference>
<dbReference type="InterPro" id="IPR048286">
    <property type="entry name" value="Integrin_alpha_Ig-like_3"/>
</dbReference>
<feature type="signal peptide" evidence="13">
    <location>
        <begin position="1"/>
        <end position="22"/>
    </location>
</feature>
<evidence type="ECO:0000256" key="1">
    <source>
        <dbReference type="ARBA" id="ARBA00004479"/>
    </source>
</evidence>
<evidence type="ECO:0000256" key="14">
    <source>
        <dbReference type="SAM" id="MobiDB-lite"/>
    </source>
</evidence>
<dbReference type="AlphaFoldDB" id="A0A267DMP6"/>
<dbReference type="Proteomes" id="UP000215902">
    <property type="component" value="Unassembled WGS sequence"/>
</dbReference>
<dbReference type="Gene3D" id="2.60.40.1510">
    <property type="entry name" value="ntegrin, alpha v. Chain A, domain 3"/>
    <property type="match status" value="1"/>
</dbReference>
<feature type="compositionally biased region" description="Basic and acidic residues" evidence="14">
    <location>
        <begin position="1028"/>
        <end position="1040"/>
    </location>
</feature>
<dbReference type="InterPro" id="IPR028994">
    <property type="entry name" value="Integrin_alpha_N"/>
</dbReference>
<dbReference type="Pfam" id="PF01839">
    <property type="entry name" value="FG-GAP"/>
    <property type="match status" value="3"/>
</dbReference>
<dbReference type="PROSITE" id="PS00242">
    <property type="entry name" value="INTEGRIN_ALPHA"/>
    <property type="match status" value="1"/>
</dbReference>
<dbReference type="GO" id="GO:0009897">
    <property type="term" value="C:external side of plasma membrane"/>
    <property type="evidence" value="ECO:0007669"/>
    <property type="project" value="TreeGrafter"/>
</dbReference>
<evidence type="ECO:0000259" key="15">
    <source>
        <dbReference type="Pfam" id="PF20805"/>
    </source>
</evidence>
<feature type="repeat" description="FG-GAP" evidence="12">
    <location>
        <begin position="38"/>
        <end position="104"/>
    </location>
</feature>
<organism evidence="17 18">
    <name type="scientific">Macrostomum lignano</name>
    <dbReference type="NCBI Taxonomy" id="282301"/>
    <lineage>
        <taxon>Eukaryota</taxon>
        <taxon>Metazoa</taxon>
        <taxon>Spiralia</taxon>
        <taxon>Lophotrochozoa</taxon>
        <taxon>Platyhelminthes</taxon>
        <taxon>Rhabditophora</taxon>
        <taxon>Macrostomorpha</taxon>
        <taxon>Macrostomida</taxon>
        <taxon>Macrostomidae</taxon>
        <taxon>Macrostomum</taxon>
    </lineage>
</organism>
<dbReference type="InterPro" id="IPR032695">
    <property type="entry name" value="Integrin_dom_sf"/>
</dbReference>
<keyword evidence="10 13" id="KW-0675">Receptor</keyword>
<dbReference type="GO" id="GO:0008305">
    <property type="term" value="C:integrin complex"/>
    <property type="evidence" value="ECO:0007669"/>
    <property type="project" value="InterPro"/>
</dbReference>
<dbReference type="SUPFAM" id="SSF69318">
    <property type="entry name" value="Integrin alpha N-terminal domain"/>
    <property type="match status" value="1"/>
</dbReference>
<keyword evidence="6 13" id="KW-0130">Cell adhesion</keyword>
<dbReference type="GO" id="GO:0007160">
    <property type="term" value="P:cell-matrix adhesion"/>
    <property type="evidence" value="ECO:0007669"/>
    <property type="project" value="TreeGrafter"/>
</dbReference>
<dbReference type="InterPro" id="IPR018184">
    <property type="entry name" value="Integrin_alpha_C_CS"/>
</dbReference>
<dbReference type="SMART" id="SM00191">
    <property type="entry name" value="Int_alpha"/>
    <property type="match status" value="4"/>
</dbReference>
<evidence type="ECO:0000256" key="3">
    <source>
        <dbReference type="ARBA" id="ARBA00022692"/>
    </source>
</evidence>
<evidence type="ECO:0000313" key="18">
    <source>
        <dbReference type="Proteomes" id="UP000215902"/>
    </source>
</evidence>
<feature type="region of interest" description="Disordered" evidence="14">
    <location>
        <begin position="996"/>
        <end position="1058"/>
    </location>
</feature>
<keyword evidence="4 13" id="KW-0732">Signal</keyword>
<keyword evidence="7 13" id="KW-1133">Transmembrane helix</keyword>
<comment type="caution">
    <text evidence="17">The sequence shown here is derived from an EMBL/GenBank/DDBJ whole genome shotgun (WGS) entry which is preliminary data.</text>
</comment>
<dbReference type="PRINTS" id="PR01185">
    <property type="entry name" value="INTEGRINA"/>
</dbReference>
<evidence type="ECO:0000259" key="16">
    <source>
        <dbReference type="Pfam" id="PF20806"/>
    </source>
</evidence>
<keyword evidence="18" id="KW-1185">Reference proteome</keyword>
<keyword evidence="11" id="KW-0325">Glycoprotein</keyword>
<dbReference type="EMBL" id="NIVC01003753">
    <property type="protein sequence ID" value="PAA49947.1"/>
    <property type="molecule type" value="Genomic_DNA"/>
</dbReference>
<keyword evidence="8 13" id="KW-0401">Integrin</keyword>
<dbReference type="Pfam" id="PF20805">
    <property type="entry name" value="Integrin_A_Ig_2"/>
    <property type="match status" value="1"/>
</dbReference>
<dbReference type="PANTHER" id="PTHR23220">
    <property type="entry name" value="INTEGRIN ALPHA"/>
    <property type="match status" value="1"/>
</dbReference>
<evidence type="ECO:0000256" key="8">
    <source>
        <dbReference type="ARBA" id="ARBA00023037"/>
    </source>
</evidence>
<dbReference type="Pfam" id="PF20806">
    <property type="entry name" value="Integrin_A_Ig_3"/>
    <property type="match status" value="1"/>
</dbReference>
<dbReference type="PANTHER" id="PTHR23220:SF122">
    <property type="entry name" value="INTEGRIN ALPHA-PS1"/>
    <property type="match status" value="1"/>
</dbReference>
<evidence type="ECO:0000256" key="12">
    <source>
        <dbReference type="PROSITE-ProRule" id="PRU00803"/>
    </source>
</evidence>
<gene>
    <name evidence="17" type="ORF">BOX15_Mlig015394g2</name>
</gene>
<dbReference type="PROSITE" id="PS51470">
    <property type="entry name" value="FG_GAP"/>
    <property type="match status" value="3"/>
</dbReference>
<evidence type="ECO:0000256" key="4">
    <source>
        <dbReference type="ARBA" id="ARBA00022729"/>
    </source>
</evidence>
<evidence type="ECO:0000256" key="11">
    <source>
        <dbReference type="ARBA" id="ARBA00023180"/>
    </source>
</evidence>
<dbReference type="GO" id="GO:0098609">
    <property type="term" value="P:cell-cell adhesion"/>
    <property type="evidence" value="ECO:0007669"/>
    <property type="project" value="TreeGrafter"/>
</dbReference>
<comment type="subcellular location">
    <subcellularLocation>
        <location evidence="1 13">Membrane</location>
        <topology evidence="1 13">Single-pass type I membrane protein</topology>
    </subcellularLocation>
</comment>
<dbReference type="InterPro" id="IPR013519">
    <property type="entry name" value="Int_alpha_beta-p"/>
</dbReference>
<dbReference type="PROSITE" id="PS51257">
    <property type="entry name" value="PROKAR_LIPOPROTEIN"/>
    <property type="match status" value="1"/>
</dbReference>
<dbReference type="GO" id="GO:0033627">
    <property type="term" value="P:cell adhesion mediated by integrin"/>
    <property type="evidence" value="ECO:0007669"/>
    <property type="project" value="TreeGrafter"/>
</dbReference>
<evidence type="ECO:0000256" key="13">
    <source>
        <dbReference type="RuleBase" id="RU003762"/>
    </source>
</evidence>
<evidence type="ECO:0000256" key="9">
    <source>
        <dbReference type="ARBA" id="ARBA00023136"/>
    </source>
</evidence>
<sequence>MKPTDLLLLPLLLVAACAAAAADKGPAQLELLEPAGGAGATYAHRYRPGSYFGYSVAAYADQGIPYVIVGAPLDYVSSWRDEPNGDRRIGRAYRCEHRRVSGWSCERTPSASRSSNRAEYKGMGHVEPGSRAGQWMGAAVAATSVGRDGYFSACAPRFVSKSGVGGDDAWTAIGECLVYPGLSHPYHVISPCNRSSLPAAGPGADPGQCLSGFSSSVLGFKDGRDSVLYFAAGLPGCHDSNGELYVGRFVNRNFTGGWTYRRPSGIEALLAGRSRSLYLGQAVQLAELVQQRPGDSSGRHSRRQRAPHLLASRSVWIEANWKGAVTVMDVFMAGELHVKDALGSIGDGFGYSLTTGDINGDGYGDIAVGAPYHSNSSGSRVNSGRVYIYYGSGRPDGGYSVRPEPTVLEAAEWKTGRFGHSLANVGDVDEDGLDDLAIGCPYCGPAGNGEVHVFLGRRGRPISRRPHQVLRAEDHTLDDGTVLKQFGWSVTGGVDIDGNGYPDVVVGSHSSAAITLYRTRPAVRLSVGQGDLRAPDRIDVRRCGDGSDVGDCRIRLSGSFRLACGSQVNLTGRQLDVEMRLDSDSRQAPSRKRLHWATSRNDVIIRRVKLGCNESFEFEELADIVPATARADLVTPIVAQLRLAPAWQSADWGTPQADGANSPMRPALHPASDTAADFPDMEPLRPECGPDNVCRPGLRLRLQRARLGELDDDADIDDASSGVVIYGGERGTRVRLQALVENSGEAAHEPVLRLRLPARVDVQWASESGLMADEVRCGEAAESADVGERVLACSLGRQLPGLAPGQAPVVVVAELSLGAHLESGGGANFTVHAAVSCQEAAASDEGTSSAASFDFAVFSRAELRLTGAAASRDVVIDARTEAVTPQAGRRYRLETLGAHFNHSFEFFNAGPSPLLNVEVNLTVPVETESGDTLVYLLDRIALATADRNWERLTAAPRVLEATSDRQLRGAACNFGQLNGLNLTLWREAETLPVLLNATTKPHPGGRQRRDVVAEKPASTTSSALKVKKSSESGTEPKERSSLFGESAFPGGSGRAPLEPVECDGRYSDAFGRVRCTVIRCRIPRLNASEGARVVFDGLLWAETLFSYRVPEVQLRSSVVAAAATGPSDQSVPSLLESPGGPESSAVSATVEQFFFFRGVPARPAYRVPLVVVLVAVLVGLLLLAIIIVVMWRCGFFQRRRWFVDKPVQL</sequence>
<dbReference type="Gene3D" id="1.20.5.930">
    <property type="entry name" value="Bicelle-embedded integrin alpha(iib) transmembrane segment"/>
    <property type="match status" value="1"/>
</dbReference>
<dbReference type="Gene3D" id="2.130.10.130">
    <property type="entry name" value="Integrin alpha, N-terminal"/>
    <property type="match status" value="1"/>
</dbReference>
<feature type="domain" description="Integrin alpha third immunoglobulin-like" evidence="16">
    <location>
        <begin position="971"/>
        <end position="1121"/>
    </location>
</feature>
<keyword evidence="9 13" id="KW-0472">Membrane</keyword>
<evidence type="ECO:0000256" key="7">
    <source>
        <dbReference type="ARBA" id="ARBA00022989"/>
    </source>
</evidence>
<dbReference type="OrthoDB" id="5573735at2759"/>
<reference evidence="17 18" key="1">
    <citation type="submission" date="2017-06" db="EMBL/GenBank/DDBJ databases">
        <title>A platform for efficient transgenesis in Macrostomum lignano, a flatworm model organism for stem cell research.</title>
        <authorList>
            <person name="Berezikov E."/>
        </authorList>
    </citation>
    <scope>NUCLEOTIDE SEQUENCE [LARGE SCALE GENOMIC DNA]</scope>
    <source>
        <strain evidence="17">DV1</strain>
        <tissue evidence="17">Whole organism</tissue>
    </source>
</reference>
<feature type="domain" description="Integrin alpha second immunoglobulin-like" evidence="15">
    <location>
        <begin position="688"/>
        <end position="798"/>
    </location>
</feature>
<dbReference type="SUPFAM" id="SSF69179">
    <property type="entry name" value="Integrin domains"/>
    <property type="match status" value="2"/>
</dbReference>
<dbReference type="InterPro" id="IPR013517">
    <property type="entry name" value="FG-GAP"/>
</dbReference>
<feature type="transmembrane region" description="Helical" evidence="13">
    <location>
        <begin position="1169"/>
        <end position="1191"/>
    </location>
</feature>
<proteinExistence type="inferred from homology"/>
<evidence type="ECO:0000256" key="6">
    <source>
        <dbReference type="ARBA" id="ARBA00022889"/>
    </source>
</evidence>
<evidence type="ECO:0000256" key="10">
    <source>
        <dbReference type="ARBA" id="ARBA00023170"/>
    </source>
</evidence>
<comment type="similarity">
    <text evidence="2 13">Belongs to the integrin alpha chain family.</text>
</comment>
<evidence type="ECO:0000256" key="2">
    <source>
        <dbReference type="ARBA" id="ARBA00008054"/>
    </source>
</evidence>
<evidence type="ECO:0000256" key="5">
    <source>
        <dbReference type="ARBA" id="ARBA00022737"/>
    </source>
</evidence>
<dbReference type="Gene3D" id="2.60.40.1530">
    <property type="entry name" value="ntegrin, alpha v. Chain A, domain 4"/>
    <property type="match status" value="1"/>
</dbReference>
<feature type="repeat" description="FG-GAP" evidence="12">
    <location>
        <begin position="472"/>
        <end position="534"/>
    </location>
</feature>
<name>A0A267DMP6_9PLAT</name>
<protein>
    <submittedName>
        <fullName evidence="17">Uncharacterized protein</fullName>
    </submittedName>
</protein>
<keyword evidence="5" id="KW-0677">Repeat</keyword>
<feature type="repeat" description="FG-GAP" evidence="12">
    <location>
        <begin position="335"/>
        <end position="398"/>
    </location>
</feature>
<dbReference type="GO" id="GO:0007229">
    <property type="term" value="P:integrin-mediated signaling pathway"/>
    <property type="evidence" value="ECO:0007669"/>
    <property type="project" value="UniProtKB-KW"/>
</dbReference>
<feature type="chain" id="PRO_5011825620" evidence="13">
    <location>
        <begin position="23"/>
        <end position="1209"/>
    </location>
</feature>